<accession>A0A5S9NC49</accession>
<organism evidence="2 3">
    <name type="scientific">Starkeya nomas</name>
    <dbReference type="NCBI Taxonomy" id="2666134"/>
    <lineage>
        <taxon>Bacteria</taxon>
        <taxon>Pseudomonadati</taxon>
        <taxon>Pseudomonadota</taxon>
        <taxon>Alphaproteobacteria</taxon>
        <taxon>Hyphomicrobiales</taxon>
        <taxon>Xanthobacteraceae</taxon>
        <taxon>Starkeya</taxon>
    </lineage>
</organism>
<dbReference type="Gene3D" id="3.40.50.10540">
    <property type="entry name" value="Crotonobetainyl-coa:carnitine coa-transferase, domain 1"/>
    <property type="match status" value="1"/>
</dbReference>
<dbReference type="InterPro" id="IPR003673">
    <property type="entry name" value="CoA-Trfase_fam_III"/>
</dbReference>
<name>A0A5S9NC49_9HYPH</name>
<dbReference type="InterPro" id="IPR044855">
    <property type="entry name" value="CoA-Trfase_III_dom3_sf"/>
</dbReference>
<dbReference type="Gene3D" id="3.30.1540.10">
    <property type="entry name" value="formyl-coa transferase, domain 3"/>
    <property type="match status" value="1"/>
</dbReference>
<dbReference type="EMBL" id="CACSAS010000001">
    <property type="protein sequence ID" value="CAA0085838.1"/>
    <property type="molecule type" value="Genomic_DNA"/>
</dbReference>
<dbReference type="EC" id="2.8.3.19" evidence="2"/>
<dbReference type="GO" id="GO:0008410">
    <property type="term" value="F:CoA-transferase activity"/>
    <property type="evidence" value="ECO:0007669"/>
    <property type="project" value="TreeGrafter"/>
</dbReference>
<dbReference type="PANTHER" id="PTHR48207">
    <property type="entry name" value="SUCCINATE--HYDROXYMETHYLGLUTARATE COA-TRANSFERASE"/>
    <property type="match status" value="1"/>
</dbReference>
<dbReference type="SUPFAM" id="SSF89796">
    <property type="entry name" value="CoA-transferase family III (CaiB/BaiF)"/>
    <property type="match status" value="1"/>
</dbReference>
<reference evidence="2 3" key="1">
    <citation type="submission" date="2019-12" db="EMBL/GenBank/DDBJ databases">
        <authorList>
            <person name="Reyes-Prieto M."/>
        </authorList>
    </citation>
    <scope>NUCLEOTIDE SEQUENCE [LARGE SCALE GENOMIC DNA]</scope>
    <source>
        <strain evidence="2">HF14-78462</strain>
    </source>
</reference>
<dbReference type="AlphaFoldDB" id="A0A5S9NC49"/>
<dbReference type="RefSeq" id="WP_159597529.1">
    <property type="nucleotide sequence ID" value="NZ_CACSAS010000001.1"/>
</dbReference>
<dbReference type="InterPro" id="IPR050483">
    <property type="entry name" value="CoA-transferase_III_domain"/>
</dbReference>
<dbReference type="Pfam" id="PF02515">
    <property type="entry name" value="CoA_transf_3"/>
    <property type="match status" value="1"/>
</dbReference>
<sequence>MTDDRTSPSPAQALAGIRVLDLSRVLAGPWATQMLGDLGADIIKIEKPGAGDDTRGWGPPWLADGEGRETRESAYFLAANRNKRSVTIDMAKPEGQALIRRLAQTSDVLVENFKVGGLKRYGLDHDSLAALNPRLVYCSITGFGQDGPEAGRAGYDFMIQGMSGLMSVTGSPESEPQKIGVALVDVLTGLHAAIAVLAALQQRQRTGRGQYVDLALFDVAMASLANQALNFLVGGTAPRRLGNAHPNIVPYQAFETADGHLILAVGNDAQFARFCRIADLPEVAGDARFLANAGRVAHREVLIPLVAAALKRQTTGEWLAMLDTAGIPAGPINTIAQAFAEPQALARGLALSLPHVLGGMAPGVRSPLRLSDSPLDAPLAPPTLGQHTDAVLAEVLGLSAEERARLRSAGVL</sequence>
<proteinExistence type="predicted"/>
<keyword evidence="3" id="KW-1185">Reference proteome</keyword>
<evidence type="ECO:0000313" key="2">
    <source>
        <dbReference type="EMBL" id="CAA0085838.1"/>
    </source>
</evidence>
<evidence type="ECO:0000256" key="1">
    <source>
        <dbReference type="ARBA" id="ARBA00022679"/>
    </source>
</evidence>
<dbReference type="PANTHER" id="PTHR48207:SF3">
    <property type="entry name" value="SUCCINATE--HYDROXYMETHYLGLUTARATE COA-TRANSFERASE"/>
    <property type="match status" value="1"/>
</dbReference>
<gene>
    <name evidence="2" type="primary">uctC_1</name>
    <name evidence="2" type="ORF">STARVERO_00091</name>
</gene>
<dbReference type="InterPro" id="IPR023606">
    <property type="entry name" value="CoA-Trfase_III_dom_1_sf"/>
</dbReference>
<dbReference type="Proteomes" id="UP000433050">
    <property type="component" value="Unassembled WGS sequence"/>
</dbReference>
<protein>
    <submittedName>
        <fullName evidence="2">Acetyl-CoA:oxalate CoA-transferase</fullName>
        <ecNumber evidence="2">2.8.3.19</ecNumber>
    </submittedName>
</protein>
<keyword evidence="1 2" id="KW-0808">Transferase</keyword>
<evidence type="ECO:0000313" key="3">
    <source>
        <dbReference type="Proteomes" id="UP000433050"/>
    </source>
</evidence>